<protein>
    <submittedName>
        <fullName evidence="1">Uncharacterized protein</fullName>
    </submittedName>
</protein>
<reference evidence="1" key="2">
    <citation type="submission" date="2025-03" db="EMBL/GenBank/DDBJ databases">
        <authorList>
            <consortium name="ELIXIR-Norway"/>
            <consortium name="Elixir Norway"/>
        </authorList>
    </citation>
    <scope>NUCLEOTIDE SEQUENCE</scope>
</reference>
<dbReference type="Proteomes" id="UP001162501">
    <property type="component" value="Chromosome 21"/>
</dbReference>
<reference evidence="1" key="1">
    <citation type="submission" date="2023-05" db="EMBL/GenBank/DDBJ databases">
        <authorList>
            <consortium name="ELIXIR-Norway"/>
        </authorList>
    </citation>
    <scope>NUCLEOTIDE SEQUENCE</scope>
</reference>
<organism evidence="1 2">
    <name type="scientific">Rangifer tarandus platyrhynchus</name>
    <name type="common">Svalbard reindeer</name>
    <dbReference type="NCBI Taxonomy" id="3082113"/>
    <lineage>
        <taxon>Eukaryota</taxon>
        <taxon>Metazoa</taxon>
        <taxon>Chordata</taxon>
        <taxon>Craniata</taxon>
        <taxon>Vertebrata</taxon>
        <taxon>Euteleostomi</taxon>
        <taxon>Mammalia</taxon>
        <taxon>Eutheria</taxon>
        <taxon>Laurasiatheria</taxon>
        <taxon>Artiodactyla</taxon>
        <taxon>Ruminantia</taxon>
        <taxon>Pecora</taxon>
        <taxon>Cervidae</taxon>
        <taxon>Odocoileinae</taxon>
        <taxon>Rangifer</taxon>
    </lineage>
</organism>
<sequence length="150" mass="16229">MEYKTPGPSFLSRRPVGVGHLPVVSGWPALGIPTDSFLGEDGGFCLPATRWGLSTSGGGLAAGMNPLLSRPAQAERCRRVTTQCPPGFCPVHLPLCGFTPSLRPGAIFVLPLHSSHICLRTVTLRKKKKVYNNQHSVVLVKKYTHRVEMG</sequence>
<dbReference type="EMBL" id="OX596105">
    <property type="protein sequence ID" value="CAN0086091.1"/>
    <property type="molecule type" value="Genomic_DNA"/>
</dbReference>
<name>A0AC59YYI4_RANTA</name>
<accession>A0AC59YYI4</accession>
<evidence type="ECO:0000313" key="2">
    <source>
        <dbReference type="Proteomes" id="UP001162501"/>
    </source>
</evidence>
<proteinExistence type="predicted"/>
<gene>
    <name evidence="1" type="ORF">MRATA1EN22A_LOCUS11819</name>
</gene>
<evidence type="ECO:0000313" key="1">
    <source>
        <dbReference type="EMBL" id="CAN0086091.1"/>
    </source>
</evidence>